<dbReference type="Pfam" id="PF13407">
    <property type="entry name" value="Peripla_BP_4"/>
    <property type="match status" value="1"/>
</dbReference>
<accession>A0A2U3KM97</accession>
<dbReference type="Gene3D" id="3.40.50.2300">
    <property type="match status" value="2"/>
</dbReference>
<protein>
    <submittedName>
        <fullName evidence="5">Transcriptional regulator, LacI family</fullName>
    </submittedName>
</protein>
<dbReference type="PANTHER" id="PTHR30146">
    <property type="entry name" value="LACI-RELATED TRANSCRIPTIONAL REPRESSOR"/>
    <property type="match status" value="1"/>
</dbReference>
<feature type="domain" description="HTH lacI-type" evidence="4">
    <location>
        <begin position="5"/>
        <end position="59"/>
    </location>
</feature>
<dbReference type="InterPro" id="IPR028082">
    <property type="entry name" value="Peripla_BP_I"/>
</dbReference>
<sequence>MKKSVGLLEIAKLANVSLGTVDRAIHNRGRIGEETRKRVLAVAKQLGYKPNLAARALSRGPDSISVAVCIPREIRYYFDQLRQGILDEARHFEHLGLQVKYTAIERLGVGEAAAVQASIDREPQALIIVPGDTESLTPLINEAERRNIRVVCLDSDAPLSRRTTAVCVDAEVGGRLAAELLGRFVPPGSDVAVVTGDLHTEDHRRKVAGFTDLFQRICPGGQVVEVIEDHESEEESYQKCCRLLEERTTIAGLYVSTANCLPVCRAVTTLGLSQKVKLIASDLFLEMMPYFDMGVIAASIYARPFSLGRMAVRAIVEHVLYGRRIRSKYYVPPQVVTRSTMHLFREAKSLQRKGRDEGGE</sequence>
<evidence type="ECO:0000256" key="1">
    <source>
        <dbReference type="ARBA" id="ARBA00023015"/>
    </source>
</evidence>
<keyword evidence="1" id="KW-0805">Transcription regulation</keyword>
<proteinExistence type="predicted"/>
<dbReference type="Pfam" id="PF00356">
    <property type="entry name" value="LacI"/>
    <property type="match status" value="1"/>
</dbReference>
<evidence type="ECO:0000256" key="3">
    <source>
        <dbReference type="ARBA" id="ARBA00023163"/>
    </source>
</evidence>
<dbReference type="PROSITE" id="PS50932">
    <property type="entry name" value="HTH_LACI_2"/>
    <property type="match status" value="1"/>
</dbReference>
<dbReference type="GO" id="GO:0003700">
    <property type="term" value="F:DNA-binding transcription factor activity"/>
    <property type="evidence" value="ECO:0007669"/>
    <property type="project" value="TreeGrafter"/>
</dbReference>
<name>A0A2U3KM97_9BACT</name>
<dbReference type="InterPro" id="IPR010982">
    <property type="entry name" value="Lambda_DNA-bd_dom_sf"/>
</dbReference>
<dbReference type="SMART" id="SM00354">
    <property type="entry name" value="HTH_LACI"/>
    <property type="match status" value="1"/>
</dbReference>
<dbReference type="CDD" id="cd01392">
    <property type="entry name" value="HTH_LacI"/>
    <property type="match status" value="1"/>
</dbReference>
<reference evidence="6" key="1">
    <citation type="submission" date="2018-02" db="EMBL/GenBank/DDBJ databases">
        <authorList>
            <person name="Hausmann B."/>
        </authorList>
    </citation>
    <scope>NUCLEOTIDE SEQUENCE [LARGE SCALE GENOMIC DNA]</scope>
    <source>
        <strain evidence="6">Peat soil MAG SbA1</strain>
    </source>
</reference>
<dbReference type="GO" id="GO:0000976">
    <property type="term" value="F:transcription cis-regulatory region binding"/>
    <property type="evidence" value="ECO:0007669"/>
    <property type="project" value="TreeGrafter"/>
</dbReference>
<dbReference type="PROSITE" id="PS00356">
    <property type="entry name" value="HTH_LACI_1"/>
    <property type="match status" value="1"/>
</dbReference>
<dbReference type="InterPro" id="IPR000843">
    <property type="entry name" value="HTH_LacI"/>
</dbReference>
<dbReference type="OrthoDB" id="569491at2"/>
<dbReference type="Proteomes" id="UP000238701">
    <property type="component" value="Unassembled WGS sequence"/>
</dbReference>
<dbReference type="PANTHER" id="PTHR30146:SF152">
    <property type="entry name" value="TRANSCRIPTIONAL REGULATORY PROTEIN"/>
    <property type="match status" value="1"/>
</dbReference>
<evidence type="ECO:0000313" key="6">
    <source>
        <dbReference type="Proteomes" id="UP000238701"/>
    </source>
</evidence>
<dbReference type="AlphaFoldDB" id="A0A2U3KM97"/>
<evidence type="ECO:0000256" key="2">
    <source>
        <dbReference type="ARBA" id="ARBA00023125"/>
    </source>
</evidence>
<evidence type="ECO:0000259" key="4">
    <source>
        <dbReference type="PROSITE" id="PS50932"/>
    </source>
</evidence>
<keyword evidence="2" id="KW-0238">DNA-binding</keyword>
<dbReference type="CDD" id="cd06307">
    <property type="entry name" value="PBP1_sugar_binding"/>
    <property type="match status" value="1"/>
</dbReference>
<dbReference type="SUPFAM" id="SSF47413">
    <property type="entry name" value="lambda repressor-like DNA-binding domains"/>
    <property type="match status" value="1"/>
</dbReference>
<evidence type="ECO:0000313" key="5">
    <source>
        <dbReference type="EMBL" id="SPF40680.1"/>
    </source>
</evidence>
<keyword evidence="3" id="KW-0804">Transcription</keyword>
<organism evidence="5 6">
    <name type="scientific">Candidatus Sulfotelmatobacter kueseliae</name>
    <dbReference type="NCBI Taxonomy" id="2042962"/>
    <lineage>
        <taxon>Bacteria</taxon>
        <taxon>Pseudomonadati</taxon>
        <taxon>Acidobacteriota</taxon>
        <taxon>Terriglobia</taxon>
        <taxon>Terriglobales</taxon>
        <taxon>Candidatus Korobacteraceae</taxon>
        <taxon>Candidatus Sulfotelmatobacter</taxon>
    </lineage>
</organism>
<dbReference type="Gene3D" id="1.10.260.40">
    <property type="entry name" value="lambda repressor-like DNA-binding domains"/>
    <property type="match status" value="1"/>
</dbReference>
<gene>
    <name evidence="5" type="ORF">SBA1_320010</name>
</gene>
<dbReference type="EMBL" id="OMOD01000125">
    <property type="protein sequence ID" value="SPF40680.1"/>
    <property type="molecule type" value="Genomic_DNA"/>
</dbReference>
<dbReference type="SUPFAM" id="SSF53822">
    <property type="entry name" value="Periplasmic binding protein-like I"/>
    <property type="match status" value="1"/>
</dbReference>
<dbReference type="InterPro" id="IPR025997">
    <property type="entry name" value="SBP_2_dom"/>
</dbReference>